<evidence type="ECO:0000313" key="1">
    <source>
        <dbReference type="EMBL" id="UPT87014.1"/>
    </source>
</evidence>
<dbReference type="Proteomes" id="UP000551709">
    <property type="component" value="Chromosome"/>
</dbReference>
<accession>A0A8T5V9S3</accession>
<name>A0A8T5V9S3_9BRAD</name>
<reference evidence="1" key="2">
    <citation type="submission" date="2022-04" db="EMBL/GenBank/DDBJ databases">
        <authorList>
            <person name="Bromfield E.S.P."/>
            <person name="Cloutier S."/>
        </authorList>
    </citation>
    <scope>NUCLEOTIDE SEQUENCE</scope>
    <source>
        <strain evidence="1">1S5</strain>
    </source>
</reference>
<protein>
    <submittedName>
        <fullName evidence="1">Uncharacterized protein</fullName>
    </submittedName>
</protein>
<dbReference type="RefSeq" id="WP_166075020.1">
    <property type="nucleotide sequence ID" value="NZ_CP096255.1"/>
</dbReference>
<proteinExistence type="predicted"/>
<sequence>MKPPIFFPPLKASLPALDWHARARMYRDQAVGMPDIVNGQPNWPRYFLLAHAAELAIRSVLIHAKTAGERAAGQEPGNHDLAALYAYACNLGLKSNLKVLDEMQYLSEIHKNHVARYPKSPGQVWVASEFDDAVDALLSDTWQHIRVV</sequence>
<gene>
    <name evidence="1" type="ORF">HAP41_0000043545</name>
</gene>
<reference evidence="1" key="1">
    <citation type="journal article" date="2017" name="Syst. Appl. Microbiol.">
        <title>Soybeans inoculated with root zone soils of Canadian native legumes harbour diverse and novel Bradyrhizobium spp. that possess agricultural potential.</title>
        <authorList>
            <person name="Bromfield E.S.P."/>
            <person name="Cloutier S."/>
            <person name="Tambong J.T."/>
            <person name="Tran Thi T.V."/>
        </authorList>
    </citation>
    <scope>NUCLEOTIDE SEQUENCE</scope>
    <source>
        <strain evidence="1">1S5</strain>
    </source>
</reference>
<evidence type="ECO:0000313" key="2">
    <source>
        <dbReference type="Proteomes" id="UP000551709"/>
    </source>
</evidence>
<dbReference type="EMBL" id="CP096255">
    <property type="protein sequence ID" value="UPT87014.1"/>
    <property type="molecule type" value="Genomic_DNA"/>
</dbReference>
<dbReference type="AlphaFoldDB" id="A0A8T5V9S3"/>
<organism evidence="1 2">
    <name type="scientific">Bradyrhizobium barranii subsp. apii</name>
    <dbReference type="NCBI Taxonomy" id="2819348"/>
    <lineage>
        <taxon>Bacteria</taxon>
        <taxon>Pseudomonadati</taxon>
        <taxon>Pseudomonadota</taxon>
        <taxon>Alphaproteobacteria</taxon>
        <taxon>Hyphomicrobiales</taxon>
        <taxon>Nitrobacteraceae</taxon>
        <taxon>Bradyrhizobium</taxon>
        <taxon>Bradyrhizobium barranii</taxon>
    </lineage>
</organism>